<evidence type="ECO:0000313" key="12">
    <source>
        <dbReference type="EMBL" id="ABJ05039.1"/>
    </source>
</evidence>
<evidence type="ECO:0000256" key="9">
    <source>
        <dbReference type="RuleBase" id="RU365093"/>
    </source>
</evidence>
<dbReference type="AlphaFoldDB" id="Q07SP5"/>
<dbReference type="Pfam" id="PF26002">
    <property type="entry name" value="Beta-barrel_AprE"/>
    <property type="match status" value="1"/>
</dbReference>
<keyword evidence="10" id="KW-0175">Coiled coil</keyword>
<proteinExistence type="inferred from homology"/>
<accession>Q07SP5</accession>
<evidence type="ECO:0000256" key="1">
    <source>
        <dbReference type="ARBA" id="ARBA00004377"/>
    </source>
</evidence>
<keyword evidence="5 9" id="KW-0997">Cell inner membrane</keyword>
<dbReference type="eggNOG" id="COG0845">
    <property type="taxonomic scope" value="Bacteria"/>
</dbReference>
<dbReference type="Gene3D" id="2.40.30.170">
    <property type="match status" value="1"/>
</dbReference>
<feature type="transmembrane region" description="Helical" evidence="9">
    <location>
        <begin position="46"/>
        <end position="64"/>
    </location>
</feature>
<dbReference type="InterPro" id="IPR058982">
    <property type="entry name" value="Beta-barrel_AprE"/>
</dbReference>
<evidence type="ECO:0000256" key="8">
    <source>
        <dbReference type="ARBA" id="ARBA00023136"/>
    </source>
</evidence>
<evidence type="ECO:0000256" key="5">
    <source>
        <dbReference type="ARBA" id="ARBA00022519"/>
    </source>
</evidence>
<dbReference type="PANTHER" id="PTHR30386:SF27">
    <property type="entry name" value="MEMBRANE FUSION PROTEIN (MFP) FAMILY PROTEIN"/>
    <property type="match status" value="1"/>
</dbReference>
<dbReference type="PRINTS" id="PR01490">
    <property type="entry name" value="RTXTOXIND"/>
</dbReference>
<dbReference type="InterPro" id="IPR010129">
    <property type="entry name" value="T1SS_HlyD"/>
</dbReference>
<dbReference type="STRING" id="316055.RPE_1086"/>
<dbReference type="InterPro" id="IPR050739">
    <property type="entry name" value="MFP"/>
</dbReference>
<evidence type="ECO:0000256" key="7">
    <source>
        <dbReference type="ARBA" id="ARBA00022989"/>
    </source>
</evidence>
<comment type="similarity">
    <text evidence="2 9">Belongs to the membrane fusion protein (MFP) (TC 8.A.1) family.</text>
</comment>
<evidence type="ECO:0000256" key="10">
    <source>
        <dbReference type="SAM" id="Coils"/>
    </source>
</evidence>
<evidence type="ECO:0000256" key="4">
    <source>
        <dbReference type="ARBA" id="ARBA00022475"/>
    </source>
</evidence>
<dbReference type="Gene3D" id="2.40.50.100">
    <property type="match status" value="1"/>
</dbReference>
<keyword evidence="3 9" id="KW-0813">Transport</keyword>
<dbReference type="HOGENOM" id="CLU_023976_0_1_5"/>
<dbReference type="GO" id="GO:0005886">
    <property type="term" value="C:plasma membrane"/>
    <property type="evidence" value="ECO:0007669"/>
    <property type="project" value="UniProtKB-SubCell"/>
</dbReference>
<keyword evidence="4 9" id="KW-1003">Cell membrane</keyword>
<reference evidence="12" key="1">
    <citation type="submission" date="2006-09" db="EMBL/GenBank/DDBJ databases">
        <title>Complete sequence of Rhodopseudomonas palustris BisA53.</title>
        <authorList>
            <consortium name="US DOE Joint Genome Institute"/>
            <person name="Copeland A."/>
            <person name="Lucas S."/>
            <person name="Lapidus A."/>
            <person name="Barry K."/>
            <person name="Detter J.C."/>
            <person name="Glavina del Rio T."/>
            <person name="Hammon N."/>
            <person name="Israni S."/>
            <person name="Dalin E."/>
            <person name="Tice H."/>
            <person name="Pitluck S."/>
            <person name="Chain P."/>
            <person name="Malfatti S."/>
            <person name="Shin M."/>
            <person name="Vergez L."/>
            <person name="Schmutz J."/>
            <person name="Larimer F."/>
            <person name="Land M."/>
            <person name="Hauser L."/>
            <person name="Pelletier D.A."/>
            <person name="Kyrpides N."/>
            <person name="Kim E."/>
            <person name="Harwood C.S."/>
            <person name="Oda Y."/>
            <person name="Richardson P."/>
        </authorList>
    </citation>
    <scope>NUCLEOTIDE SEQUENCE [LARGE SCALE GENOMIC DNA]</scope>
    <source>
        <strain evidence="12">BisA53</strain>
    </source>
</reference>
<dbReference type="KEGG" id="rpe:RPE_1086"/>
<dbReference type="PANTHER" id="PTHR30386">
    <property type="entry name" value="MEMBRANE FUSION SUBUNIT OF EMRAB-TOLC MULTIDRUG EFFLUX PUMP"/>
    <property type="match status" value="1"/>
</dbReference>
<name>Q07SP5_RHOP5</name>
<keyword evidence="7 9" id="KW-1133">Transmembrane helix</keyword>
<evidence type="ECO:0000259" key="11">
    <source>
        <dbReference type="Pfam" id="PF26002"/>
    </source>
</evidence>
<dbReference type="GO" id="GO:0015031">
    <property type="term" value="P:protein transport"/>
    <property type="evidence" value="ECO:0007669"/>
    <property type="project" value="InterPro"/>
</dbReference>
<evidence type="ECO:0000256" key="6">
    <source>
        <dbReference type="ARBA" id="ARBA00022692"/>
    </source>
</evidence>
<gene>
    <name evidence="12" type="ordered locus">RPE_1086</name>
</gene>
<protein>
    <recommendedName>
        <fullName evidence="9">Membrane fusion protein (MFP) family protein</fullName>
    </recommendedName>
</protein>
<evidence type="ECO:0000256" key="2">
    <source>
        <dbReference type="ARBA" id="ARBA00009477"/>
    </source>
</evidence>
<evidence type="ECO:0000256" key="3">
    <source>
        <dbReference type="ARBA" id="ARBA00022448"/>
    </source>
</evidence>
<feature type="coiled-coil region" evidence="10">
    <location>
        <begin position="276"/>
        <end position="303"/>
    </location>
</feature>
<comment type="subcellular location">
    <subcellularLocation>
        <location evidence="1 9">Cell inner membrane</location>
        <topology evidence="1 9">Single-pass membrane protein</topology>
    </subcellularLocation>
</comment>
<organism evidence="12">
    <name type="scientific">Rhodopseudomonas palustris (strain BisA53)</name>
    <dbReference type="NCBI Taxonomy" id="316055"/>
    <lineage>
        <taxon>Bacteria</taxon>
        <taxon>Pseudomonadati</taxon>
        <taxon>Pseudomonadota</taxon>
        <taxon>Alphaproteobacteria</taxon>
        <taxon>Hyphomicrobiales</taxon>
        <taxon>Nitrobacteraceae</taxon>
        <taxon>Rhodopseudomonas</taxon>
    </lineage>
</organism>
<dbReference type="EMBL" id="CP000463">
    <property type="protein sequence ID" value="ABJ05039.1"/>
    <property type="molecule type" value="Genomic_DNA"/>
</dbReference>
<sequence length="478" mass="51856">MASMLARSRSALLKLVEFKPNRLDEREFLPAALEVTETPPNPLGRMTALVLCAVGFAGIGWAILGQVDIVAVASGKIIPVLRTQVVQPFETASVKAVLVRPGQRVRAGDPLIELDKTSALAEQDRAKKDLVAARLDDTRLTALLEGKSSALFESVEDATALDLGRARSQLAAQVAMRASQLANLAQEQAQRLAERDALRQTLVKVERSLPMVAERAEIRTKASELGNASIIARLESQQLLIEARAEVDITRTKIGALDAGILGLSEKITATDAEIRTSALTELARARERASAAEEALAKATRRAELQTLRAPIDGSVQQLHIATVGAVVTPAQQLLSIVPNDNRVEVEAVLENRDMGFVGIGQRVEVKVDAFPFTRYGLLDGKVIAIDRDAEVAPVNQSGTHGAQRAADETDNVQGSERLRYMVRIALEPGNFLIQDRAAVLLPGMSVKAEIITGKRRIIDFVMAPLREHMHDAMRER</sequence>
<feature type="domain" description="AprE-like beta-barrel" evidence="11">
    <location>
        <begin position="347"/>
        <end position="455"/>
    </location>
</feature>
<keyword evidence="8 9" id="KW-0472">Membrane</keyword>
<keyword evidence="6 9" id="KW-0812">Transmembrane</keyword>
<dbReference type="NCBIfam" id="TIGR01843">
    <property type="entry name" value="type_I_hlyD"/>
    <property type="match status" value="1"/>
</dbReference>